<feature type="compositionally biased region" description="Polar residues" evidence="1">
    <location>
        <begin position="15"/>
        <end position="26"/>
    </location>
</feature>
<dbReference type="Pfam" id="PF02170">
    <property type="entry name" value="PAZ"/>
    <property type="match status" value="1"/>
</dbReference>
<dbReference type="InterPro" id="IPR003165">
    <property type="entry name" value="Piwi"/>
</dbReference>
<organism evidence="4 5">
    <name type="scientific">Naematelia encephala</name>
    <dbReference type="NCBI Taxonomy" id="71784"/>
    <lineage>
        <taxon>Eukaryota</taxon>
        <taxon>Fungi</taxon>
        <taxon>Dikarya</taxon>
        <taxon>Basidiomycota</taxon>
        <taxon>Agaricomycotina</taxon>
        <taxon>Tremellomycetes</taxon>
        <taxon>Tremellales</taxon>
        <taxon>Naemateliaceae</taxon>
        <taxon>Naematelia</taxon>
    </lineage>
</organism>
<dbReference type="Gene3D" id="3.30.420.10">
    <property type="entry name" value="Ribonuclease H-like superfamily/Ribonuclease H"/>
    <property type="match status" value="1"/>
</dbReference>
<dbReference type="OrthoDB" id="10252740at2759"/>
<dbReference type="GO" id="GO:0003723">
    <property type="term" value="F:RNA binding"/>
    <property type="evidence" value="ECO:0007669"/>
    <property type="project" value="InterPro"/>
</dbReference>
<dbReference type="Pfam" id="PF16488">
    <property type="entry name" value="ArgoL2"/>
    <property type="match status" value="1"/>
</dbReference>
<keyword evidence="5" id="KW-1185">Reference proteome</keyword>
<dbReference type="CDD" id="cd02846">
    <property type="entry name" value="PAZ_argonaute_like"/>
    <property type="match status" value="1"/>
</dbReference>
<dbReference type="Proteomes" id="UP000193986">
    <property type="component" value="Unassembled WGS sequence"/>
</dbReference>
<dbReference type="InParanoid" id="A0A1Y2BC57"/>
<dbReference type="InterPro" id="IPR032474">
    <property type="entry name" value="Argonaute_N"/>
</dbReference>
<dbReference type="Gene3D" id="2.170.260.10">
    <property type="entry name" value="paz domain"/>
    <property type="match status" value="1"/>
</dbReference>
<dbReference type="InterPro" id="IPR003100">
    <property type="entry name" value="PAZ_dom"/>
</dbReference>
<dbReference type="SUPFAM" id="SSF53098">
    <property type="entry name" value="Ribonuclease H-like"/>
    <property type="match status" value="1"/>
</dbReference>
<sequence>MSRELTPAPEPRRPIQQTESTNSAGNTPIPRPSAPLSLKPFSGGFTSGSQSSYGDQGKKIPVLANFFQVRAIDDKGKIIHHYDVDINPVVHVINQKKPKAMLRAVWEQLSLEQTGDWALPFAACAFDGRRNCYTPVRFPIDQGETHTLITAIAPDGVVQQPGQSSPDDQYRRFKVTIKHVALVDLDAVMKFCEADKGSPSGEEACMTGLMATNVLLRDVPSKRYAQVGAAGNRFFTLEGAIPIAQGGIVCRGFMQSFRHSNSGRPLLNLDIGFSAFLATGPLVDVVTKILVRPGGLGQGVHGGYLGGIPGREPTLSELDTREIGIIKNKLRGAKFTVTHRPSNRLHTIMSITTQAAQDITFYIQSKGGDLPERRISVTDYWKEYYGTAVTKPRLPCVQYGKKAFIPLEFVHLADWNSLPPTKLTAEQTTEMIRVSAVRPNERKIAIERWRAELAYERQVKIAAWGLEVNKKLVELEARILAPPKILYKNDQNTRVFEGGWNVRDKQAKAAKTPLIAWACISFDRYYDEDDMRRYITYLCGTFDSHGIPVMNRKPALFTSTDPRQPGVVTEYLQKAARACYMAGKCTPQLICCILPGRDAWLYEAIKKASFVDLKGPVPTQCMQAAKIRNSRGIASYTGNLVMKIQSKLGGLTHQIPLSELPGMVKGKTMLLGGDLGHPPIKAGYDAAPTVACTIATYDADCSHFSAQIRLQQGRDEIIRDLSAMIKEHLKVFAEHNADAFPERILIFRDGISEGQYAAALAYEHDAVLQACQSVLADYRPRILICICAKRHSTRFFGRDVDVDRSGNLPPGLVVDRSVTHPYAFDFFLQAHGGRVGTARPTHYICLLDELSITPNQLQQLVHSLCYSFARCTRSVSVVPVCYIADLVCQKARIIVHDPTGASYAPSESSAGGNKGTDLGEPPSTFIEHSS</sequence>
<feature type="region of interest" description="Disordered" evidence="1">
    <location>
        <begin position="901"/>
        <end position="930"/>
    </location>
</feature>
<dbReference type="PANTHER" id="PTHR22891">
    <property type="entry name" value="EUKARYOTIC TRANSLATION INITIATION FACTOR 2C"/>
    <property type="match status" value="1"/>
</dbReference>
<evidence type="ECO:0000259" key="2">
    <source>
        <dbReference type="PROSITE" id="PS50821"/>
    </source>
</evidence>
<dbReference type="Pfam" id="PF02171">
    <property type="entry name" value="Piwi"/>
    <property type="match status" value="1"/>
</dbReference>
<dbReference type="InterPro" id="IPR032472">
    <property type="entry name" value="ArgoL2"/>
</dbReference>
<dbReference type="SMART" id="SM00950">
    <property type="entry name" value="Piwi"/>
    <property type="match status" value="1"/>
</dbReference>
<evidence type="ECO:0000259" key="3">
    <source>
        <dbReference type="PROSITE" id="PS50822"/>
    </source>
</evidence>
<feature type="region of interest" description="Disordered" evidence="1">
    <location>
        <begin position="1"/>
        <end position="41"/>
    </location>
</feature>
<dbReference type="STRING" id="71784.A0A1Y2BC57"/>
<dbReference type="AlphaFoldDB" id="A0A1Y2BC57"/>
<dbReference type="InterPro" id="IPR014811">
    <property type="entry name" value="ArgoL1"/>
</dbReference>
<dbReference type="Gene3D" id="3.40.50.2300">
    <property type="match status" value="1"/>
</dbReference>
<comment type="caution">
    <text evidence="4">The sequence shown here is derived from an EMBL/GenBank/DDBJ whole genome shotgun (WGS) entry which is preliminary data.</text>
</comment>
<dbReference type="Pfam" id="PF16486">
    <property type="entry name" value="ArgoN"/>
    <property type="match status" value="1"/>
</dbReference>
<dbReference type="InterPro" id="IPR012337">
    <property type="entry name" value="RNaseH-like_sf"/>
</dbReference>
<dbReference type="InterPro" id="IPR036085">
    <property type="entry name" value="PAZ_dom_sf"/>
</dbReference>
<feature type="domain" description="Piwi" evidence="3">
    <location>
        <begin position="589"/>
        <end position="896"/>
    </location>
</feature>
<dbReference type="InterPro" id="IPR036397">
    <property type="entry name" value="RNaseH_sf"/>
</dbReference>
<protein>
    <submittedName>
        <fullName evidence="4">Piwi domain-domain-containing protein</fullName>
    </submittedName>
</protein>
<dbReference type="FunCoup" id="A0A1Y2BC57">
    <property type="interactions" value="204"/>
</dbReference>
<evidence type="ECO:0000256" key="1">
    <source>
        <dbReference type="SAM" id="MobiDB-lite"/>
    </source>
</evidence>
<accession>A0A1Y2BC57</accession>
<feature type="domain" description="PAZ" evidence="2">
    <location>
        <begin position="314"/>
        <end position="414"/>
    </location>
</feature>
<dbReference type="SUPFAM" id="SSF101690">
    <property type="entry name" value="PAZ domain"/>
    <property type="match status" value="1"/>
</dbReference>
<dbReference type="PROSITE" id="PS50822">
    <property type="entry name" value="PIWI"/>
    <property type="match status" value="1"/>
</dbReference>
<evidence type="ECO:0000313" key="4">
    <source>
        <dbReference type="EMBL" id="ORY32296.1"/>
    </source>
</evidence>
<dbReference type="PROSITE" id="PS50821">
    <property type="entry name" value="PAZ"/>
    <property type="match status" value="1"/>
</dbReference>
<dbReference type="Pfam" id="PF08699">
    <property type="entry name" value="ArgoL1"/>
    <property type="match status" value="1"/>
</dbReference>
<dbReference type="SMART" id="SM01163">
    <property type="entry name" value="DUF1785"/>
    <property type="match status" value="1"/>
</dbReference>
<evidence type="ECO:0000313" key="5">
    <source>
        <dbReference type="Proteomes" id="UP000193986"/>
    </source>
</evidence>
<dbReference type="EMBL" id="MCFC01000010">
    <property type="protein sequence ID" value="ORY32296.1"/>
    <property type="molecule type" value="Genomic_DNA"/>
</dbReference>
<gene>
    <name evidence="4" type="ORF">BCR39DRAFT_568977</name>
</gene>
<reference evidence="4 5" key="1">
    <citation type="submission" date="2016-07" db="EMBL/GenBank/DDBJ databases">
        <title>Pervasive Adenine N6-methylation of Active Genes in Fungi.</title>
        <authorList>
            <consortium name="DOE Joint Genome Institute"/>
            <person name="Mondo S.J."/>
            <person name="Dannebaum R.O."/>
            <person name="Kuo R.C."/>
            <person name="Labutti K."/>
            <person name="Haridas S."/>
            <person name="Kuo A."/>
            <person name="Salamov A."/>
            <person name="Ahrendt S.R."/>
            <person name="Lipzen A."/>
            <person name="Sullivan W."/>
            <person name="Andreopoulos W.B."/>
            <person name="Clum A."/>
            <person name="Lindquist E."/>
            <person name="Daum C."/>
            <person name="Ramamoorthy G.K."/>
            <person name="Gryganskyi A."/>
            <person name="Culley D."/>
            <person name="Magnuson J.K."/>
            <person name="James T.Y."/>
            <person name="O'Malley M.A."/>
            <person name="Stajich J.E."/>
            <person name="Spatafora J.W."/>
            <person name="Visel A."/>
            <person name="Grigoriev I.V."/>
        </authorList>
    </citation>
    <scope>NUCLEOTIDE SEQUENCE [LARGE SCALE GENOMIC DNA]</scope>
    <source>
        <strain evidence="4 5">68-887.2</strain>
    </source>
</reference>
<proteinExistence type="predicted"/>
<name>A0A1Y2BC57_9TREE</name>